<evidence type="ECO:0000256" key="1">
    <source>
        <dbReference type="SAM" id="MobiDB-lite"/>
    </source>
</evidence>
<dbReference type="Proteomes" id="UP000011680">
    <property type="component" value="Unassembled WGS sequence"/>
</dbReference>
<feature type="compositionally biased region" description="Basic and acidic residues" evidence="1">
    <location>
        <begin position="1"/>
        <end position="12"/>
    </location>
</feature>
<gene>
    <name evidence="2" type="ORF">C451_11578</name>
</gene>
<feature type="non-terminal residue" evidence="2">
    <location>
        <position position="1"/>
    </location>
</feature>
<evidence type="ECO:0000313" key="3">
    <source>
        <dbReference type="Proteomes" id="UP000011680"/>
    </source>
</evidence>
<organism evidence="2 3">
    <name type="scientific">Halococcus thailandensis JCM 13552</name>
    <dbReference type="NCBI Taxonomy" id="1227457"/>
    <lineage>
        <taxon>Archaea</taxon>
        <taxon>Methanobacteriati</taxon>
        <taxon>Methanobacteriota</taxon>
        <taxon>Stenosarchaea group</taxon>
        <taxon>Halobacteria</taxon>
        <taxon>Halobacteriales</taxon>
        <taxon>Halococcaceae</taxon>
        <taxon>Halococcus</taxon>
    </lineage>
</organism>
<dbReference type="AlphaFoldDB" id="M0N6M6"/>
<reference evidence="2 3" key="1">
    <citation type="journal article" date="2014" name="PLoS Genet.">
        <title>Phylogenetically driven sequencing of extremely halophilic archaea reveals strategies for static and dynamic osmo-response.</title>
        <authorList>
            <person name="Becker E.A."/>
            <person name="Seitzer P.M."/>
            <person name="Tritt A."/>
            <person name="Larsen D."/>
            <person name="Krusor M."/>
            <person name="Yao A.I."/>
            <person name="Wu D."/>
            <person name="Madern D."/>
            <person name="Eisen J.A."/>
            <person name="Darling A.E."/>
            <person name="Facciotti M.T."/>
        </authorList>
    </citation>
    <scope>NUCLEOTIDE SEQUENCE [LARGE SCALE GENOMIC DNA]</scope>
    <source>
        <strain evidence="2 3">JCM 13552</strain>
    </source>
</reference>
<dbReference type="GO" id="GO:0005524">
    <property type="term" value="F:ATP binding"/>
    <property type="evidence" value="ECO:0007669"/>
    <property type="project" value="UniProtKB-KW"/>
</dbReference>
<dbReference type="PATRIC" id="fig|1227457.3.peg.2184"/>
<evidence type="ECO:0000313" key="2">
    <source>
        <dbReference type="EMBL" id="EMA52350.1"/>
    </source>
</evidence>
<sequence length="159" mass="17900">PDPTSDTDRVVLEGDVPSPIDPPSGCRFHTRCPAVIPPDELDVPQEAYREVMDYRQRVESESISVADVRADTGAERAETVAADGGTDVPTRAFWEQFFEHGDELDERSRSVIEDSFERVVAGDWEGAADRLRERFESVCERDRPVLQDEAHPAACHLYR</sequence>
<keyword evidence="3" id="KW-1185">Reference proteome</keyword>
<dbReference type="EMBL" id="AOMF01000157">
    <property type="protein sequence ID" value="EMA52350.1"/>
    <property type="molecule type" value="Genomic_DNA"/>
</dbReference>
<dbReference type="eggNOG" id="arCOG00184">
    <property type="taxonomic scope" value="Archaea"/>
</dbReference>
<keyword evidence="2" id="KW-0547">Nucleotide-binding</keyword>
<proteinExistence type="predicted"/>
<name>M0N6M6_9EURY</name>
<accession>M0N6M6</accession>
<keyword evidence="2" id="KW-0067">ATP-binding</keyword>
<feature type="region of interest" description="Disordered" evidence="1">
    <location>
        <begin position="1"/>
        <end position="25"/>
    </location>
</feature>
<protein>
    <submittedName>
        <fullName evidence="2">Oligopeptide/dipeptide ABC transporter ATP-binding protein</fullName>
    </submittedName>
</protein>
<comment type="caution">
    <text evidence="2">The sequence shown here is derived from an EMBL/GenBank/DDBJ whole genome shotgun (WGS) entry which is preliminary data.</text>
</comment>